<protein>
    <submittedName>
        <fullName evidence="6">AAA family ATPase</fullName>
    </submittedName>
</protein>
<evidence type="ECO:0000313" key="6">
    <source>
        <dbReference type="EMBL" id="MFI6498154.1"/>
    </source>
</evidence>
<reference evidence="6 7" key="1">
    <citation type="submission" date="2024-10" db="EMBL/GenBank/DDBJ databases">
        <title>The Natural Products Discovery Center: Release of the First 8490 Sequenced Strains for Exploring Actinobacteria Biosynthetic Diversity.</title>
        <authorList>
            <person name="Kalkreuter E."/>
            <person name="Kautsar S.A."/>
            <person name="Yang D."/>
            <person name="Bader C.D."/>
            <person name="Teijaro C.N."/>
            <person name="Fluegel L."/>
            <person name="Davis C.M."/>
            <person name="Simpson J.R."/>
            <person name="Lauterbach L."/>
            <person name="Steele A.D."/>
            <person name="Gui C."/>
            <person name="Meng S."/>
            <person name="Li G."/>
            <person name="Viehrig K."/>
            <person name="Ye F."/>
            <person name="Su P."/>
            <person name="Kiefer A.F."/>
            <person name="Nichols A."/>
            <person name="Cepeda A.J."/>
            <person name="Yan W."/>
            <person name="Fan B."/>
            <person name="Jiang Y."/>
            <person name="Adhikari A."/>
            <person name="Zheng C.-J."/>
            <person name="Schuster L."/>
            <person name="Cowan T.M."/>
            <person name="Smanski M.J."/>
            <person name="Chevrette M.G."/>
            <person name="De Carvalho L.P.S."/>
            <person name="Shen B."/>
        </authorList>
    </citation>
    <scope>NUCLEOTIDE SEQUENCE [LARGE SCALE GENOMIC DNA]</scope>
    <source>
        <strain evidence="6 7">NPDC050545</strain>
    </source>
</reference>
<dbReference type="Gene3D" id="3.40.50.300">
    <property type="entry name" value="P-loop containing nucleotide triphosphate hydrolases"/>
    <property type="match status" value="1"/>
</dbReference>
<dbReference type="SMART" id="SM00382">
    <property type="entry name" value="AAA"/>
    <property type="match status" value="1"/>
</dbReference>
<accession>A0ABW7YUJ1</accession>
<dbReference type="InterPro" id="IPR050130">
    <property type="entry name" value="ClpA_ClpB"/>
</dbReference>
<dbReference type="InterPro" id="IPR003959">
    <property type="entry name" value="ATPase_AAA_core"/>
</dbReference>
<sequence>MNGWSKRLTDWPPFARELQGTLSVHAQYILHGNVRDRFLVPPGPMSLPLVDVLWEALRPDGYRALIRYDPVTGFSLHAEAEKGAAAHALGTGVLGSAPSADRLMAQLAAVSQAGTARLALVLDFASRLVVSPAHLSQDEHDLFRYALKLAETAIPRLGGPPERQAALFNPLIWLVDGERDLPAWLMASGARVRPIGVPFPGLDERTKAARMLAREFGLVDPPEDSDGARALEAFARQTDGMRTRDLHEIVRLAWDRGMGATELPDAVRIYKLGIEDNLWRRGELRKRIQEGESWLHDRVKGQRRAVLKTLDILKRAALGLSGAQATSPGTRPRGILFFAGPTGVGKTELAKAVAALVFGEADSFLRFDMSEFSAEHAADRLIGAPPGYVGFEAGGELTSAVRRMPFRVILFDEIEKAHPLVLDKFLQILEDGRLTDGQGMTTYFSECVLVFTSNLGIYREDPATRRKVRTVDETMAPEEVRAIVLETVKEHFTDRLNRPELLNRFGDNIVVFDFISPEVAGLIFDGQVDNIIRAVEEQHRVRVELTPRARADLRARCPFSPENGGRGIGNALESAFINPLARELFDRDAVPGSTLRILGVDGGDPVTLRAEPR</sequence>
<evidence type="ECO:0000256" key="1">
    <source>
        <dbReference type="ARBA" id="ARBA00022741"/>
    </source>
</evidence>
<keyword evidence="1" id="KW-0547">Nucleotide-binding</keyword>
<evidence type="ECO:0000256" key="3">
    <source>
        <dbReference type="ARBA" id="ARBA00023186"/>
    </source>
</evidence>
<dbReference type="Gene3D" id="1.10.8.60">
    <property type="match status" value="1"/>
</dbReference>
<dbReference type="InterPro" id="IPR001270">
    <property type="entry name" value="ClpA/B"/>
</dbReference>
<evidence type="ECO:0000256" key="2">
    <source>
        <dbReference type="ARBA" id="ARBA00022840"/>
    </source>
</evidence>
<proteinExistence type="predicted"/>
<evidence type="ECO:0000313" key="7">
    <source>
        <dbReference type="Proteomes" id="UP001612741"/>
    </source>
</evidence>
<dbReference type="EMBL" id="JBITGY010000003">
    <property type="protein sequence ID" value="MFI6498154.1"/>
    <property type="molecule type" value="Genomic_DNA"/>
</dbReference>
<keyword evidence="3" id="KW-0143">Chaperone</keyword>
<dbReference type="InterPro" id="IPR003593">
    <property type="entry name" value="AAA+_ATPase"/>
</dbReference>
<name>A0ABW7YUJ1_9ACTN</name>
<dbReference type="RefSeq" id="WP_397081411.1">
    <property type="nucleotide sequence ID" value="NZ_JBITGY010000003.1"/>
</dbReference>
<comment type="caution">
    <text evidence="6">The sequence shown here is derived from an EMBL/GenBank/DDBJ whole genome shotgun (WGS) entry which is preliminary data.</text>
</comment>
<dbReference type="InterPro" id="IPR019489">
    <property type="entry name" value="Clp_ATPase_C"/>
</dbReference>
<evidence type="ECO:0000259" key="4">
    <source>
        <dbReference type="SMART" id="SM00382"/>
    </source>
</evidence>
<organism evidence="6 7">
    <name type="scientific">Nonomuraea typhae</name>
    <dbReference type="NCBI Taxonomy" id="2603600"/>
    <lineage>
        <taxon>Bacteria</taxon>
        <taxon>Bacillati</taxon>
        <taxon>Actinomycetota</taxon>
        <taxon>Actinomycetes</taxon>
        <taxon>Streptosporangiales</taxon>
        <taxon>Streptosporangiaceae</taxon>
        <taxon>Nonomuraea</taxon>
    </lineage>
</organism>
<dbReference type="Proteomes" id="UP001612741">
    <property type="component" value="Unassembled WGS sequence"/>
</dbReference>
<feature type="domain" description="Clp ATPase C-terminal" evidence="5">
    <location>
        <begin position="515"/>
        <end position="608"/>
    </location>
</feature>
<dbReference type="CDD" id="cd19499">
    <property type="entry name" value="RecA-like_ClpB_Hsp104-like"/>
    <property type="match status" value="1"/>
</dbReference>
<dbReference type="Pfam" id="PF10431">
    <property type="entry name" value="ClpB_D2-small"/>
    <property type="match status" value="1"/>
</dbReference>
<feature type="domain" description="AAA+ ATPase" evidence="4">
    <location>
        <begin position="332"/>
        <end position="474"/>
    </location>
</feature>
<dbReference type="InterPro" id="IPR027417">
    <property type="entry name" value="P-loop_NTPase"/>
</dbReference>
<keyword evidence="7" id="KW-1185">Reference proteome</keyword>
<dbReference type="PANTHER" id="PTHR11638">
    <property type="entry name" value="ATP-DEPENDENT CLP PROTEASE"/>
    <property type="match status" value="1"/>
</dbReference>
<gene>
    <name evidence="6" type="ORF">ACIBG2_12245</name>
</gene>
<dbReference type="SMART" id="SM01086">
    <property type="entry name" value="ClpB_D2-small"/>
    <property type="match status" value="1"/>
</dbReference>
<dbReference type="PRINTS" id="PR00300">
    <property type="entry name" value="CLPPROTEASEA"/>
</dbReference>
<dbReference type="Pfam" id="PF07724">
    <property type="entry name" value="AAA_2"/>
    <property type="match status" value="1"/>
</dbReference>
<dbReference type="PANTHER" id="PTHR11638:SF18">
    <property type="entry name" value="HEAT SHOCK PROTEIN 104"/>
    <property type="match status" value="1"/>
</dbReference>
<evidence type="ECO:0000259" key="5">
    <source>
        <dbReference type="SMART" id="SM01086"/>
    </source>
</evidence>
<dbReference type="SUPFAM" id="SSF52540">
    <property type="entry name" value="P-loop containing nucleoside triphosphate hydrolases"/>
    <property type="match status" value="1"/>
</dbReference>
<keyword evidence="2" id="KW-0067">ATP-binding</keyword>